<evidence type="ECO:0000313" key="3">
    <source>
        <dbReference type="EMBL" id="CAD8891783.1"/>
    </source>
</evidence>
<feature type="transmembrane region" description="Helical" evidence="2">
    <location>
        <begin position="261"/>
        <end position="279"/>
    </location>
</feature>
<feature type="transmembrane region" description="Helical" evidence="2">
    <location>
        <begin position="210"/>
        <end position="229"/>
    </location>
</feature>
<feature type="region of interest" description="Disordered" evidence="1">
    <location>
        <begin position="1"/>
        <end position="33"/>
    </location>
</feature>
<feature type="transmembrane region" description="Helical" evidence="2">
    <location>
        <begin position="165"/>
        <end position="184"/>
    </location>
</feature>
<keyword evidence="2" id="KW-0812">Transmembrane</keyword>
<keyword evidence="2" id="KW-1133">Transmembrane helix</keyword>
<reference evidence="3" key="1">
    <citation type="submission" date="2021-01" db="EMBL/GenBank/DDBJ databases">
        <authorList>
            <person name="Corre E."/>
            <person name="Pelletier E."/>
            <person name="Niang G."/>
            <person name="Scheremetjew M."/>
            <person name="Finn R."/>
            <person name="Kale V."/>
            <person name="Holt S."/>
            <person name="Cochrane G."/>
            <person name="Meng A."/>
            <person name="Brown T."/>
            <person name="Cohen L."/>
        </authorList>
    </citation>
    <scope>NUCLEOTIDE SEQUENCE</scope>
    <source>
        <strain evidence="3">308</strain>
    </source>
</reference>
<evidence type="ECO:0000256" key="1">
    <source>
        <dbReference type="SAM" id="MobiDB-lite"/>
    </source>
</evidence>
<sequence length="306" mass="34882">MGTRKIIDTSKTEHTRSRSSTNTTPIGNTDDHDKKPWLLATTVQSDGLKNIEYDDTKDIRKRSKILSYWEIEKSRNFNSADGTIEFRACPSLSEKQQCLLEYSLPIILPAMFSLLNFSSFGLRWCLILVVGHTVETTFTDFGSSVGRLRLAERISPLAHHLIDCAWLHSLISAMLLTPHFFIYFSTVSSSVDKNFDGAAGSSSTTEENEWRVVLVALLLIQTLPIYLAVSFKTEYLKRRGWHAPSNFPSTSLIGLHIRRCFLWYLKVTACIFIACYFHLTKLLQVCVFVLNLIPIGLFFKYSTQYN</sequence>
<evidence type="ECO:0000256" key="2">
    <source>
        <dbReference type="SAM" id="Phobius"/>
    </source>
</evidence>
<feature type="compositionally biased region" description="Polar residues" evidence="1">
    <location>
        <begin position="18"/>
        <end position="27"/>
    </location>
</feature>
<gene>
    <name evidence="3" type="ORF">CHYS00102_LOCUS18989</name>
</gene>
<keyword evidence="2" id="KW-0472">Membrane</keyword>
<organism evidence="3">
    <name type="scientific">Corethron hystrix</name>
    <dbReference type="NCBI Taxonomy" id="216773"/>
    <lineage>
        <taxon>Eukaryota</taxon>
        <taxon>Sar</taxon>
        <taxon>Stramenopiles</taxon>
        <taxon>Ochrophyta</taxon>
        <taxon>Bacillariophyta</taxon>
        <taxon>Coscinodiscophyceae</taxon>
        <taxon>Corethrophycidae</taxon>
        <taxon>Corethrales</taxon>
        <taxon>Corethraceae</taxon>
        <taxon>Corethron</taxon>
    </lineage>
</organism>
<accession>A0A7S1FWP4</accession>
<proteinExistence type="predicted"/>
<feature type="transmembrane region" description="Helical" evidence="2">
    <location>
        <begin position="285"/>
        <end position="303"/>
    </location>
</feature>
<protein>
    <submittedName>
        <fullName evidence="3">Uncharacterized protein</fullName>
    </submittedName>
</protein>
<dbReference type="EMBL" id="HBFR01026370">
    <property type="protein sequence ID" value="CAD8891783.1"/>
    <property type="molecule type" value="Transcribed_RNA"/>
</dbReference>
<name>A0A7S1FWP4_9STRA</name>
<dbReference type="AlphaFoldDB" id="A0A7S1FWP4"/>
<feature type="compositionally biased region" description="Basic and acidic residues" evidence="1">
    <location>
        <begin position="1"/>
        <end position="16"/>
    </location>
</feature>